<keyword evidence="2" id="KW-1185">Reference proteome</keyword>
<dbReference type="AlphaFoldDB" id="A0A8X6TRS3"/>
<proteinExistence type="predicted"/>
<gene>
    <name evidence="1" type="ORF">NPIL_218801</name>
</gene>
<comment type="caution">
    <text evidence="1">The sequence shown here is derived from an EMBL/GenBank/DDBJ whole genome shotgun (WGS) entry which is preliminary data.</text>
</comment>
<sequence>MMSNHPACRGHTLSKSVWLQCFHVYPRFPIVLSYWYRYLQWCRGFPKIRIPFSTTAFVSKQQNDRLEGKFSCPRISPGFEWVFIILCSDYRSSSENSGSGAELAVNCSTKEILHNSALVFEGTLETSAGRLLCASLWA</sequence>
<name>A0A8X6TRS3_NEPPI</name>
<dbReference type="EMBL" id="BMAW01016385">
    <property type="protein sequence ID" value="GFT48782.1"/>
    <property type="molecule type" value="Genomic_DNA"/>
</dbReference>
<evidence type="ECO:0000313" key="1">
    <source>
        <dbReference type="EMBL" id="GFT48782.1"/>
    </source>
</evidence>
<evidence type="ECO:0000313" key="2">
    <source>
        <dbReference type="Proteomes" id="UP000887013"/>
    </source>
</evidence>
<organism evidence="1 2">
    <name type="scientific">Nephila pilipes</name>
    <name type="common">Giant wood spider</name>
    <name type="synonym">Nephila maculata</name>
    <dbReference type="NCBI Taxonomy" id="299642"/>
    <lineage>
        <taxon>Eukaryota</taxon>
        <taxon>Metazoa</taxon>
        <taxon>Ecdysozoa</taxon>
        <taxon>Arthropoda</taxon>
        <taxon>Chelicerata</taxon>
        <taxon>Arachnida</taxon>
        <taxon>Araneae</taxon>
        <taxon>Araneomorphae</taxon>
        <taxon>Entelegynae</taxon>
        <taxon>Araneoidea</taxon>
        <taxon>Nephilidae</taxon>
        <taxon>Nephila</taxon>
    </lineage>
</organism>
<dbReference type="Proteomes" id="UP000887013">
    <property type="component" value="Unassembled WGS sequence"/>
</dbReference>
<reference evidence="1" key="1">
    <citation type="submission" date="2020-08" db="EMBL/GenBank/DDBJ databases">
        <title>Multicomponent nature underlies the extraordinary mechanical properties of spider dragline silk.</title>
        <authorList>
            <person name="Kono N."/>
            <person name="Nakamura H."/>
            <person name="Mori M."/>
            <person name="Yoshida Y."/>
            <person name="Ohtoshi R."/>
            <person name="Malay A.D."/>
            <person name="Moran D.A.P."/>
            <person name="Tomita M."/>
            <person name="Numata K."/>
            <person name="Arakawa K."/>
        </authorList>
    </citation>
    <scope>NUCLEOTIDE SEQUENCE</scope>
</reference>
<accession>A0A8X6TRS3</accession>
<protein>
    <submittedName>
        <fullName evidence="1">Uncharacterized protein</fullName>
    </submittedName>
</protein>